<dbReference type="AlphaFoldDB" id="A0A5C6U2G7"/>
<accession>A0A5C6U2G7</accession>
<evidence type="ECO:0000313" key="17">
    <source>
        <dbReference type="EMBL" id="TXC67087.1"/>
    </source>
</evidence>
<dbReference type="EMBL" id="VOPW01000001">
    <property type="protein sequence ID" value="TXC67087.1"/>
    <property type="molecule type" value="Genomic_DNA"/>
</dbReference>
<evidence type="ECO:0000256" key="7">
    <source>
        <dbReference type="ARBA" id="ARBA00022801"/>
    </source>
</evidence>
<keyword evidence="18" id="KW-1185">Reference proteome</keyword>
<evidence type="ECO:0000256" key="13">
    <source>
        <dbReference type="PIRSR" id="PIRSR606262-2"/>
    </source>
</evidence>
<dbReference type="GO" id="GO:0042802">
    <property type="term" value="F:identical protein binding"/>
    <property type="evidence" value="ECO:0007669"/>
    <property type="project" value="UniProtKB-ARBA"/>
</dbReference>
<sequence>MAQNGRPPPTPILALDDTSLDRQLPELLAAALAARARAYAPYSNFAVGAALLDEHGRIHAGCNVENAAYPEGQCAEAVALGALVMAGGTRVRAAIVAADTAGGVTPCGGCRQKLREFAEGSTPVWSADAHGVIARHSLGELLPASFGPDHLGPR</sequence>
<evidence type="ECO:0000256" key="3">
    <source>
        <dbReference type="ARBA" id="ARBA00006576"/>
    </source>
</evidence>
<evidence type="ECO:0000256" key="6">
    <source>
        <dbReference type="ARBA" id="ARBA00022723"/>
    </source>
</evidence>
<dbReference type="InterPro" id="IPR016193">
    <property type="entry name" value="Cytidine_deaminase-like"/>
</dbReference>
<dbReference type="InterPro" id="IPR016192">
    <property type="entry name" value="APOBEC/CMP_deaminase_Zn-bd"/>
</dbReference>
<dbReference type="Pfam" id="PF00383">
    <property type="entry name" value="dCMP_cyt_deam_1"/>
    <property type="match status" value="1"/>
</dbReference>
<feature type="binding site" evidence="14">
    <location>
        <position position="110"/>
    </location>
    <ligand>
        <name>Zn(2+)</name>
        <dbReference type="ChEBI" id="CHEBI:29105"/>
        <note>catalytic</note>
    </ligand>
</feature>
<protein>
    <recommendedName>
        <fullName evidence="5 15">Cytidine deaminase</fullName>
        <ecNumber evidence="4 15">3.5.4.5</ecNumber>
    </recommendedName>
    <alternativeName>
        <fullName evidence="9 15">Cytidine aminohydrolase</fullName>
    </alternativeName>
</protein>
<feature type="active site" description="Proton donor" evidence="12">
    <location>
        <position position="76"/>
    </location>
</feature>
<comment type="caution">
    <text evidence="17">The sequence shown here is derived from an EMBL/GenBank/DDBJ whole genome shotgun (WGS) entry which is preliminary data.</text>
</comment>
<evidence type="ECO:0000256" key="4">
    <source>
        <dbReference type="ARBA" id="ARBA00012783"/>
    </source>
</evidence>
<evidence type="ECO:0000256" key="1">
    <source>
        <dbReference type="ARBA" id="ARBA00001947"/>
    </source>
</evidence>
<dbReference type="GO" id="GO:0005829">
    <property type="term" value="C:cytosol"/>
    <property type="evidence" value="ECO:0007669"/>
    <property type="project" value="TreeGrafter"/>
</dbReference>
<dbReference type="InterPro" id="IPR006262">
    <property type="entry name" value="Cyt_deam_tetra"/>
</dbReference>
<evidence type="ECO:0000313" key="18">
    <source>
        <dbReference type="Proteomes" id="UP000321832"/>
    </source>
</evidence>
<dbReference type="GO" id="GO:0055086">
    <property type="term" value="P:nucleobase-containing small molecule metabolic process"/>
    <property type="evidence" value="ECO:0007669"/>
    <property type="project" value="UniProtKB-ARBA"/>
</dbReference>
<dbReference type="SUPFAM" id="SSF53927">
    <property type="entry name" value="Cytidine deaminase-like"/>
    <property type="match status" value="1"/>
</dbReference>
<dbReference type="NCBIfam" id="NF004064">
    <property type="entry name" value="PRK05578.1"/>
    <property type="match status" value="1"/>
</dbReference>
<dbReference type="InterPro" id="IPR050202">
    <property type="entry name" value="Cyt/Deoxycyt_deaminase"/>
</dbReference>
<dbReference type="GO" id="GO:0008270">
    <property type="term" value="F:zinc ion binding"/>
    <property type="evidence" value="ECO:0007669"/>
    <property type="project" value="UniProtKB-UniRule"/>
</dbReference>
<gene>
    <name evidence="17" type="primary">cdd</name>
    <name evidence="17" type="ORF">FSC37_19165</name>
</gene>
<feature type="binding site" evidence="14">
    <location>
        <position position="74"/>
    </location>
    <ligand>
        <name>Zn(2+)</name>
        <dbReference type="ChEBI" id="CHEBI:29105"/>
        <note>catalytic</note>
    </ligand>
</feature>
<name>A0A5C6U2G7_9BURK</name>
<keyword evidence="6 14" id="KW-0479">Metal-binding</keyword>
<organism evidence="17 18">
    <name type="scientific">Piscinibacter aquaticus</name>
    <dbReference type="NCBI Taxonomy" id="392597"/>
    <lineage>
        <taxon>Bacteria</taxon>
        <taxon>Pseudomonadati</taxon>
        <taxon>Pseudomonadota</taxon>
        <taxon>Betaproteobacteria</taxon>
        <taxon>Burkholderiales</taxon>
        <taxon>Sphaerotilaceae</taxon>
        <taxon>Piscinibacter</taxon>
    </lineage>
</organism>
<comment type="function">
    <text evidence="2 15">This enzyme scavenges exogenous and endogenous cytidine and 2'-deoxycytidine for UMP synthesis.</text>
</comment>
<dbReference type="PROSITE" id="PS00903">
    <property type="entry name" value="CYT_DCMP_DEAMINASES_1"/>
    <property type="match status" value="1"/>
</dbReference>
<comment type="cofactor">
    <cofactor evidence="1 14 15">
        <name>Zn(2+)</name>
        <dbReference type="ChEBI" id="CHEBI:29105"/>
    </cofactor>
</comment>
<dbReference type="CDD" id="cd01283">
    <property type="entry name" value="cytidine_deaminase"/>
    <property type="match status" value="1"/>
</dbReference>
<keyword evidence="7 15" id="KW-0378">Hydrolase</keyword>
<dbReference type="Gene3D" id="3.40.140.10">
    <property type="entry name" value="Cytidine Deaminase, domain 2"/>
    <property type="match status" value="1"/>
</dbReference>
<reference evidence="17 18" key="1">
    <citation type="submission" date="2019-08" db="EMBL/GenBank/DDBJ databases">
        <authorList>
            <person name="Khan S.A."/>
            <person name="Jeon C.O."/>
            <person name="Jeong S.E."/>
        </authorList>
    </citation>
    <scope>NUCLEOTIDE SEQUENCE [LARGE SCALE GENOMIC DNA]</scope>
    <source>
        <strain evidence="18">IMCC1728</strain>
    </source>
</reference>
<evidence type="ECO:0000256" key="2">
    <source>
        <dbReference type="ARBA" id="ARBA00003949"/>
    </source>
</evidence>
<comment type="similarity">
    <text evidence="3 15">Belongs to the cytidine and deoxycytidylate deaminase family.</text>
</comment>
<feature type="domain" description="CMP/dCMP-type deaminase" evidence="16">
    <location>
        <begin position="22"/>
        <end position="149"/>
    </location>
</feature>
<dbReference type="NCBIfam" id="TIGR01354">
    <property type="entry name" value="cyt_deam_tetra"/>
    <property type="match status" value="1"/>
</dbReference>
<evidence type="ECO:0000256" key="11">
    <source>
        <dbReference type="ARBA" id="ARBA00049558"/>
    </source>
</evidence>
<evidence type="ECO:0000256" key="5">
    <source>
        <dbReference type="ARBA" id="ARBA00018266"/>
    </source>
</evidence>
<dbReference type="GO" id="GO:0072527">
    <property type="term" value="P:pyrimidine-containing compound metabolic process"/>
    <property type="evidence" value="ECO:0007669"/>
    <property type="project" value="UniProtKB-ARBA"/>
</dbReference>
<dbReference type="PROSITE" id="PS51747">
    <property type="entry name" value="CYT_DCMP_DEAMINASES_2"/>
    <property type="match status" value="1"/>
</dbReference>
<evidence type="ECO:0000256" key="14">
    <source>
        <dbReference type="PIRSR" id="PIRSR606262-3"/>
    </source>
</evidence>
<feature type="binding site" evidence="14">
    <location>
        <position position="107"/>
    </location>
    <ligand>
        <name>Zn(2+)</name>
        <dbReference type="ChEBI" id="CHEBI:29105"/>
        <note>catalytic</note>
    </ligand>
</feature>
<comment type="catalytic activity">
    <reaction evidence="10 15">
        <text>2'-deoxycytidine + H2O + H(+) = 2'-deoxyuridine + NH4(+)</text>
        <dbReference type="Rhea" id="RHEA:13433"/>
        <dbReference type="ChEBI" id="CHEBI:15377"/>
        <dbReference type="ChEBI" id="CHEBI:15378"/>
        <dbReference type="ChEBI" id="CHEBI:15698"/>
        <dbReference type="ChEBI" id="CHEBI:16450"/>
        <dbReference type="ChEBI" id="CHEBI:28938"/>
        <dbReference type="EC" id="3.5.4.5"/>
    </reaction>
</comment>
<feature type="binding site" evidence="13">
    <location>
        <begin position="63"/>
        <end position="69"/>
    </location>
    <ligand>
        <name>substrate</name>
    </ligand>
</feature>
<evidence type="ECO:0000256" key="15">
    <source>
        <dbReference type="RuleBase" id="RU364006"/>
    </source>
</evidence>
<dbReference type="InterPro" id="IPR002125">
    <property type="entry name" value="CMP_dCMP_dom"/>
</dbReference>
<dbReference type="EC" id="3.5.4.5" evidence="4 15"/>
<evidence type="ECO:0000256" key="9">
    <source>
        <dbReference type="ARBA" id="ARBA00032005"/>
    </source>
</evidence>
<dbReference type="FunFam" id="3.40.140.10:FF:000008">
    <property type="entry name" value="Cytidine deaminase"/>
    <property type="match status" value="1"/>
</dbReference>
<dbReference type="Proteomes" id="UP000321832">
    <property type="component" value="Unassembled WGS sequence"/>
</dbReference>
<dbReference type="GO" id="GO:0004126">
    <property type="term" value="F:cytidine deaminase activity"/>
    <property type="evidence" value="ECO:0007669"/>
    <property type="project" value="UniProtKB-UniRule"/>
</dbReference>
<evidence type="ECO:0000256" key="10">
    <source>
        <dbReference type="ARBA" id="ARBA00049252"/>
    </source>
</evidence>
<evidence type="ECO:0000259" key="16">
    <source>
        <dbReference type="PROSITE" id="PS51747"/>
    </source>
</evidence>
<proteinExistence type="inferred from homology"/>
<evidence type="ECO:0000256" key="12">
    <source>
        <dbReference type="PIRSR" id="PIRSR606262-1"/>
    </source>
</evidence>
<dbReference type="PANTHER" id="PTHR11644">
    <property type="entry name" value="CYTIDINE DEAMINASE"/>
    <property type="match status" value="1"/>
</dbReference>
<dbReference type="PANTHER" id="PTHR11644:SF2">
    <property type="entry name" value="CYTIDINE DEAMINASE"/>
    <property type="match status" value="1"/>
</dbReference>
<keyword evidence="8 14" id="KW-0862">Zinc</keyword>
<evidence type="ECO:0000256" key="8">
    <source>
        <dbReference type="ARBA" id="ARBA00022833"/>
    </source>
</evidence>
<comment type="catalytic activity">
    <reaction evidence="11 15">
        <text>cytidine + H2O + H(+) = uridine + NH4(+)</text>
        <dbReference type="Rhea" id="RHEA:16069"/>
        <dbReference type="ChEBI" id="CHEBI:15377"/>
        <dbReference type="ChEBI" id="CHEBI:15378"/>
        <dbReference type="ChEBI" id="CHEBI:16704"/>
        <dbReference type="ChEBI" id="CHEBI:17562"/>
        <dbReference type="ChEBI" id="CHEBI:28938"/>
        <dbReference type="EC" id="3.5.4.5"/>
    </reaction>
</comment>